<keyword evidence="3" id="KW-1185">Reference proteome</keyword>
<proteinExistence type="predicted"/>
<dbReference type="HOGENOM" id="CLU_068076_0_0_1"/>
<dbReference type="STRING" id="686832.A0A0C2Y9F7"/>
<evidence type="ECO:0000313" key="3">
    <source>
        <dbReference type="Proteomes" id="UP000053424"/>
    </source>
</evidence>
<dbReference type="AlphaFoldDB" id="A0A0C2Y9F7"/>
<dbReference type="EMBL" id="KN831796">
    <property type="protein sequence ID" value="KIM37652.1"/>
    <property type="molecule type" value="Genomic_DNA"/>
</dbReference>
<feature type="compositionally biased region" description="Polar residues" evidence="1">
    <location>
        <begin position="176"/>
        <end position="188"/>
    </location>
</feature>
<evidence type="ECO:0000313" key="2">
    <source>
        <dbReference type="EMBL" id="KIM37652.1"/>
    </source>
</evidence>
<dbReference type="OrthoDB" id="1920326at2759"/>
<organism evidence="2 3">
    <name type="scientific">Hebeloma cylindrosporum</name>
    <dbReference type="NCBI Taxonomy" id="76867"/>
    <lineage>
        <taxon>Eukaryota</taxon>
        <taxon>Fungi</taxon>
        <taxon>Dikarya</taxon>
        <taxon>Basidiomycota</taxon>
        <taxon>Agaricomycotina</taxon>
        <taxon>Agaricomycetes</taxon>
        <taxon>Agaricomycetidae</taxon>
        <taxon>Agaricales</taxon>
        <taxon>Agaricineae</taxon>
        <taxon>Hymenogastraceae</taxon>
        <taxon>Hebeloma</taxon>
    </lineage>
</organism>
<reference evidence="2 3" key="1">
    <citation type="submission" date="2014-04" db="EMBL/GenBank/DDBJ databases">
        <authorList>
            <consortium name="DOE Joint Genome Institute"/>
            <person name="Kuo A."/>
            <person name="Gay G."/>
            <person name="Dore J."/>
            <person name="Kohler A."/>
            <person name="Nagy L.G."/>
            <person name="Floudas D."/>
            <person name="Copeland A."/>
            <person name="Barry K.W."/>
            <person name="Cichocki N."/>
            <person name="Veneault-Fourrey C."/>
            <person name="LaButti K."/>
            <person name="Lindquist E.A."/>
            <person name="Lipzen A."/>
            <person name="Lundell T."/>
            <person name="Morin E."/>
            <person name="Murat C."/>
            <person name="Sun H."/>
            <person name="Tunlid A."/>
            <person name="Henrissat B."/>
            <person name="Grigoriev I.V."/>
            <person name="Hibbett D.S."/>
            <person name="Martin F."/>
            <person name="Nordberg H.P."/>
            <person name="Cantor M.N."/>
            <person name="Hua S.X."/>
        </authorList>
    </citation>
    <scope>NUCLEOTIDE SEQUENCE [LARGE SCALE GENOMIC DNA]</scope>
    <source>
        <strain evidence="3">h7</strain>
    </source>
</reference>
<evidence type="ECO:0000256" key="1">
    <source>
        <dbReference type="SAM" id="MobiDB-lite"/>
    </source>
</evidence>
<dbReference type="Proteomes" id="UP000053424">
    <property type="component" value="Unassembled WGS sequence"/>
</dbReference>
<accession>A0A0C2Y9F7</accession>
<feature type="compositionally biased region" description="Polar residues" evidence="1">
    <location>
        <begin position="241"/>
        <end position="252"/>
    </location>
</feature>
<feature type="compositionally biased region" description="Polar residues" evidence="1">
    <location>
        <begin position="196"/>
        <end position="208"/>
    </location>
</feature>
<gene>
    <name evidence="2" type="ORF">M413DRAFT_20280</name>
</gene>
<feature type="compositionally biased region" description="Polar residues" evidence="1">
    <location>
        <begin position="218"/>
        <end position="233"/>
    </location>
</feature>
<name>A0A0C2Y9F7_HEBCY</name>
<reference evidence="3" key="2">
    <citation type="submission" date="2015-01" db="EMBL/GenBank/DDBJ databases">
        <title>Evolutionary Origins and Diversification of the Mycorrhizal Mutualists.</title>
        <authorList>
            <consortium name="DOE Joint Genome Institute"/>
            <consortium name="Mycorrhizal Genomics Consortium"/>
            <person name="Kohler A."/>
            <person name="Kuo A."/>
            <person name="Nagy L.G."/>
            <person name="Floudas D."/>
            <person name="Copeland A."/>
            <person name="Barry K.W."/>
            <person name="Cichocki N."/>
            <person name="Veneault-Fourrey C."/>
            <person name="LaButti K."/>
            <person name="Lindquist E.A."/>
            <person name="Lipzen A."/>
            <person name="Lundell T."/>
            <person name="Morin E."/>
            <person name="Murat C."/>
            <person name="Riley R."/>
            <person name="Ohm R."/>
            <person name="Sun H."/>
            <person name="Tunlid A."/>
            <person name="Henrissat B."/>
            <person name="Grigoriev I.V."/>
            <person name="Hibbett D.S."/>
            <person name="Martin F."/>
        </authorList>
    </citation>
    <scope>NUCLEOTIDE SEQUENCE [LARGE SCALE GENOMIC DNA]</scope>
    <source>
        <strain evidence="3">h7</strain>
    </source>
</reference>
<sequence length="325" mass="36011">MATRETLGILPVPGDIRDSSGMAPFVDITNRAQKPPKHRFLAKMQGTRKAILPIHTAAEKSLFRTLMESNRYFNPADGSLPNWNEAVRVWNAWADKTEDVWYKLNDQLKFYHSQWVKNSDIKEALSLSSEVRKPLTRIIHDSQRSVAAPAVPFQTLNQHVAGKGFLERCDTPLPGQPSSSHYTTNNPVPSALPLSFPNTQPSSQTQYGFVSAPYPPASCQSSTTRPFSNSPSHAQPVVSMPPQNLESTSVASSVARKRVADALAAQGPPTKKARKPRTCTKCAQPECPGKQRVSNCRNPCRDCGRVQCRGRNSKRLNEPCHLRDD</sequence>
<protein>
    <submittedName>
        <fullName evidence="2">Uncharacterized protein</fullName>
    </submittedName>
</protein>
<feature type="region of interest" description="Disordered" evidence="1">
    <location>
        <begin position="167"/>
        <end position="253"/>
    </location>
</feature>